<keyword evidence="1" id="KW-0560">Oxidoreductase</keyword>
<evidence type="ECO:0000256" key="1">
    <source>
        <dbReference type="ARBA" id="ARBA00023002"/>
    </source>
</evidence>
<accession>A0ABD5JNI5</accession>
<dbReference type="Proteomes" id="UP001354649">
    <property type="component" value="Unassembled WGS sequence"/>
</dbReference>
<feature type="domain" description="Aldehyde dehydrogenase" evidence="2">
    <location>
        <begin position="4"/>
        <end position="456"/>
    </location>
</feature>
<dbReference type="RefSeq" id="WP_125760052.1">
    <property type="nucleotide sequence ID" value="NZ_JBEYSQ010000071.1"/>
</dbReference>
<organism evidence="3 4">
    <name type="scientific">Streptomyces antimycoticus</name>
    <dbReference type="NCBI Taxonomy" id="68175"/>
    <lineage>
        <taxon>Bacteria</taxon>
        <taxon>Bacillati</taxon>
        <taxon>Actinomycetota</taxon>
        <taxon>Actinomycetes</taxon>
        <taxon>Kitasatosporales</taxon>
        <taxon>Streptomycetaceae</taxon>
        <taxon>Streptomyces</taxon>
        <taxon>Streptomyces violaceusniger group</taxon>
    </lineage>
</organism>
<dbReference type="GO" id="GO:0016491">
    <property type="term" value="F:oxidoreductase activity"/>
    <property type="evidence" value="ECO:0007669"/>
    <property type="project" value="UniProtKB-KW"/>
</dbReference>
<dbReference type="EMBL" id="JAZBJQ010000061">
    <property type="protein sequence ID" value="MEE4590000.1"/>
    <property type="molecule type" value="Genomic_DNA"/>
</dbReference>
<dbReference type="SUPFAM" id="SSF53720">
    <property type="entry name" value="ALDH-like"/>
    <property type="match status" value="1"/>
</dbReference>
<evidence type="ECO:0000313" key="3">
    <source>
        <dbReference type="EMBL" id="MEE4590000.1"/>
    </source>
</evidence>
<dbReference type="PANTHER" id="PTHR11699">
    <property type="entry name" value="ALDEHYDE DEHYDROGENASE-RELATED"/>
    <property type="match status" value="1"/>
</dbReference>
<proteinExistence type="predicted"/>
<gene>
    <name evidence="3" type="ORF">V2K49_44705</name>
</gene>
<dbReference type="Pfam" id="PF00171">
    <property type="entry name" value="Aldedh"/>
    <property type="match status" value="1"/>
</dbReference>
<dbReference type="AlphaFoldDB" id="A0ABD5JNI5"/>
<name>A0ABD5JNI5_9ACTN</name>
<dbReference type="Gene3D" id="3.40.309.10">
    <property type="entry name" value="Aldehyde Dehydrogenase, Chain A, domain 2"/>
    <property type="match status" value="1"/>
</dbReference>
<dbReference type="Gene3D" id="3.40.605.10">
    <property type="entry name" value="Aldehyde Dehydrogenase, Chain A, domain 1"/>
    <property type="match status" value="1"/>
</dbReference>
<dbReference type="InterPro" id="IPR016162">
    <property type="entry name" value="Ald_DH_N"/>
</dbReference>
<evidence type="ECO:0000313" key="4">
    <source>
        <dbReference type="Proteomes" id="UP001354649"/>
    </source>
</evidence>
<dbReference type="InterPro" id="IPR015590">
    <property type="entry name" value="Aldehyde_DH_dom"/>
</dbReference>
<dbReference type="InterPro" id="IPR016161">
    <property type="entry name" value="Ald_DH/histidinol_DH"/>
</dbReference>
<sequence>MHTSVDPSTGEVVGTFHSAGRTEAEAAITAARTAFDTTGWSRAAAPRAKAIHELADNLAARADDLATMLSRENGKLLRETTWEVALAVDWLRYSAASALTQIAGRAAEPAPGLYFQSAPEAAGVAGIISPWNSPIVLTARAIGPALGAGCTVVVKLPGQTALTNALLGEVIEETTSIPSGVVNLLTEAGNEVAPLLVSSPAVDVLSYTGSTEVGRAIAAAAAPTVKRLSLELGGKTPLIVFDDADVDSLLPLLVGACTLMNGQFCVTGSRVLVHRAVADEVRAKLSASLQSVQVRPANDPASQLGPLIDKAAVERVDKLVEEATSYAKVLVRGGPLEDPALEAGAFYRPSLLEIEELDAPLVQQEVFGPVQTFEVFDDEADAIRRANATDYGLAASVFTGNDLRARRVGREIRAGLVWFNTWGLLTEHFEEAGVKQSGYGKLCGPAAIEEFQNLKVYATAAPPSTQ</sequence>
<evidence type="ECO:0000259" key="2">
    <source>
        <dbReference type="Pfam" id="PF00171"/>
    </source>
</evidence>
<comment type="caution">
    <text evidence="3">The sequence shown here is derived from an EMBL/GenBank/DDBJ whole genome shotgun (WGS) entry which is preliminary data.</text>
</comment>
<reference evidence="3 4" key="1">
    <citation type="submission" date="2023-11" db="EMBL/GenBank/DDBJ databases">
        <title>30 novel species of actinomycetes from the DSMZ collection.</title>
        <authorList>
            <person name="Nouioui I."/>
        </authorList>
    </citation>
    <scope>NUCLEOTIDE SEQUENCE [LARGE SCALE GENOMIC DNA]</scope>
    <source>
        <strain evidence="3 4">DSM 41602</strain>
    </source>
</reference>
<dbReference type="InterPro" id="IPR016163">
    <property type="entry name" value="Ald_DH_C"/>
</dbReference>
<protein>
    <submittedName>
        <fullName evidence="3">Aldehyde dehydrogenase family protein</fullName>
    </submittedName>
</protein>